<gene>
    <name evidence="4" type="ORF">GE061_006868</name>
</gene>
<dbReference type="InterPro" id="IPR054504">
    <property type="entry name" value="PWWP_KDM3B"/>
</dbReference>
<dbReference type="InterPro" id="IPR054503">
    <property type="entry name" value="KDM3AB_Tudor"/>
</dbReference>
<organism evidence="4 5">
    <name type="scientific">Apolygus lucorum</name>
    <name type="common">Small green plant bug</name>
    <name type="synonym">Lygocoris lucorum</name>
    <dbReference type="NCBI Taxonomy" id="248454"/>
    <lineage>
        <taxon>Eukaryota</taxon>
        <taxon>Metazoa</taxon>
        <taxon>Ecdysozoa</taxon>
        <taxon>Arthropoda</taxon>
        <taxon>Hexapoda</taxon>
        <taxon>Insecta</taxon>
        <taxon>Pterygota</taxon>
        <taxon>Neoptera</taxon>
        <taxon>Paraneoptera</taxon>
        <taxon>Hemiptera</taxon>
        <taxon>Heteroptera</taxon>
        <taxon>Panheteroptera</taxon>
        <taxon>Cimicomorpha</taxon>
        <taxon>Miridae</taxon>
        <taxon>Mirini</taxon>
        <taxon>Apolygus</taxon>
    </lineage>
</organism>
<evidence type="ECO:0000259" key="3">
    <source>
        <dbReference type="Pfam" id="PF22988"/>
    </source>
</evidence>
<evidence type="ECO:0000313" key="4">
    <source>
        <dbReference type="EMBL" id="KAF6198845.1"/>
    </source>
</evidence>
<feature type="compositionally biased region" description="Acidic residues" evidence="1">
    <location>
        <begin position="286"/>
        <end position="296"/>
    </location>
</feature>
<sequence>MEERMKVPFGLVTLDVVQSVFCPIGVLVEYDDREWQRREWVCVHKVGIFQVFLVEKTLIWTSRSETHRAPSGALAPALTFMPLVGSSELSVFGVEAIEFLRDRHVAFRDPSNFKHIQDYERRWGKDPAVAEWSRSQDGQSILLATPSVLVGYRVQVYRSEGTTQWYTAVIVGYNEGTRELTVTDDTVLEDHNEDPCLVQMRLIGDGVIESIMRGENVGITPRRSRSNLVLHHRPPNRGKKAIKTPKKLNRRTTVSGPAGAKPPAQPPDRGKRSPRLPREPSSLVSNEEEDDIDTNV</sequence>
<comment type="caution">
    <text evidence="4">The sequence shown here is derived from an EMBL/GenBank/DDBJ whole genome shotgun (WGS) entry which is preliminary data.</text>
</comment>
<dbReference type="Pfam" id="PF22988">
    <property type="entry name" value="PWWP_KDM3B"/>
    <property type="match status" value="1"/>
</dbReference>
<evidence type="ECO:0000313" key="5">
    <source>
        <dbReference type="Proteomes" id="UP000466442"/>
    </source>
</evidence>
<evidence type="ECO:0000256" key="1">
    <source>
        <dbReference type="SAM" id="MobiDB-lite"/>
    </source>
</evidence>
<evidence type="ECO:0000259" key="2">
    <source>
        <dbReference type="Pfam" id="PF22987"/>
    </source>
</evidence>
<evidence type="ECO:0008006" key="6">
    <source>
        <dbReference type="Google" id="ProtNLM"/>
    </source>
</evidence>
<dbReference type="OrthoDB" id="1667110at2759"/>
<name>A0A8S9WTX2_APOLU</name>
<feature type="compositionally biased region" description="Basic residues" evidence="1">
    <location>
        <begin position="222"/>
        <end position="250"/>
    </location>
</feature>
<dbReference type="Pfam" id="PF22987">
    <property type="entry name" value="Tudor_KDM3B"/>
    <property type="match status" value="1"/>
</dbReference>
<accession>A0A8S9WTX2</accession>
<dbReference type="EMBL" id="WIXP02000015">
    <property type="protein sequence ID" value="KAF6198845.1"/>
    <property type="molecule type" value="Genomic_DNA"/>
</dbReference>
<feature type="region of interest" description="Disordered" evidence="1">
    <location>
        <begin position="218"/>
        <end position="296"/>
    </location>
</feature>
<dbReference type="AlphaFoldDB" id="A0A8S9WTX2"/>
<feature type="domain" description="Lysine-specific demethylase 3B PWWP" evidence="3">
    <location>
        <begin position="52"/>
        <end position="121"/>
    </location>
</feature>
<dbReference type="Proteomes" id="UP000466442">
    <property type="component" value="Unassembled WGS sequence"/>
</dbReference>
<proteinExistence type="predicted"/>
<feature type="domain" description="Lysine-specific demethylase 3A/B tudor" evidence="2">
    <location>
        <begin position="141"/>
        <end position="216"/>
    </location>
</feature>
<reference evidence="4" key="1">
    <citation type="journal article" date="2021" name="Mol. Ecol. Resour.">
        <title>Apolygus lucorum genome provides insights into omnivorousness and mesophyll feeding.</title>
        <authorList>
            <person name="Liu Y."/>
            <person name="Liu H."/>
            <person name="Wang H."/>
            <person name="Huang T."/>
            <person name="Liu B."/>
            <person name="Yang B."/>
            <person name="Yin L."/>
            <person name="Li B."/>
            <person name="Zhang Y."/>
            <person name="Zhang S."/>
            <person name="Jiang F."/>
            <person name="Zhang X."/>
            <person name="Ren Y."/>
            <person name="Wang B."/>
            <person name="Wang S."/>
            <person name="Lu Y."/>
            <person name="Wu K."/>
            <person name="Fan W."/>
            <person name="Wang G."/>
        </authorList>
    </citation>
    <scope>NUCLEOTIDE SEQUENCE</scope>
    <source>
        <strain evidence="4">12Hb</strain>
    </source>
</reference>
<protein>
    <recommendedName>
        <fullName evidence="6">JmjC domain-containing histone demethylation protein 2C</fullName>
    </recommendedName>
</protein>
<keyword evidence="5" id="KW-1185">Reference proteome</keyword>